<gene>
    <name evidence="3" type="ORF">AB05_2279</name>
</gene>
<dbReference type="PANTHER" id="PTHR39576">
    <property type="entry name" value="ATTACHING AND EFFACING PROTEIN HOMOLOG-RELATED-RELATED"/>
    <property type="match status" value="1"/>
</dbReference>
<protein>
    <submittedName>
        <fullName evidence="3">Bacterial Ig-like domain family protein</fullName>
    </submittedName>
</protein>
<reference evidence="3 4" key="1">
    <citation type="submission" date="2014-06" db="EMBL/GenBank/DDBJ databases">
        <title>Genetic Variability of E. coli after antibiotic treatment.</title>
        <authorList>
            <person name="Silbergeld E."/>
            <person name="Coles C."/>
            <person name="Seidman J.C."/>
            <person name="You Y."/>
            <person name="George J."/>
            <person name="Nadendla S."/>
            <person name="Daugherty S.C."/>
            <person name="Nagaraj S."/>
            <person name="Ott S."/>
            <person name="Klega K."/>
            <person name="Rasko D."/>
        </authorList>
    </citation>
    <scope>NUCLEOTIDE SEQUENCE [LARGE SCALE GENOMIC DNA]</scope>
    <source>
        <strain evidence="3 4">2-460-02_S1_C1</strain>
    </source>
</reference>
<dbReference type="SMART" id="SM00089">
    <property type="entry name" value="PKD"/>
    <property type="match status" value="3"/>
</dbReference>
<dbReference type="SUPFAM" id="SSF49373">
    <property type="entry name" value="Invasin/intimin cell-adhesion fragments"/>
    <property type="match status" value="5"/>
</dbReference>
<dbReference type="Gene3D" id="2.60.40.10">
    <property type="entry name" value="Immunoglobulins"/>
    <property type="match status" value="5"/>
</dbReference>
<dbReference type="InterPro" id="IPR008964">
    <property type="entry name" value="Invasin/intimin_cell_adhesion"/>
</dbReference>
<dbReference type="EMBL" id="JOSS01000037">
    <property type="protein sequence ID" value="KEO31030.1"/>
    <property type="molecule type" value="Genomic_DNA"/>
</dbReference>
<comment type="similarity">
    <text evidence="1">Belongs to the intimin/invasin family.</text>
</comment>
<organism evidence="3 4">
    <name type="scientific">Escherichia coli 2-460-02_S1_C1</name>
    <dbReference type="NCBI Taxonomy" id="1444044"/>
    <lineage>
        <taxon>Bacteria</taxon>
        <taxon>Pseudomonadati</taxon>
        <taxon>Pseudomonadota</taxon>
        <taxon>Gammaproteobacteria</taxon>
        <taxon>Enterobacterales</taxon>
        <taxon>Enterobacteriaceae</taxon>
        <taxon>Escherichia</taxon>
    </lineage>
</organism>
<feature type="domain" description="Big-1" evidence="2">
    <location>
        <begin position="214"/>
        <end position="311"/>
    </location>
</feature>
<comment type="caution">
    <text evidence="3">The sequence shown here is derived from an EMBL/GenBank/DDBJ whole genome shotgun (WGS) entry which is preliminary data.</text>
</comment>
<proteinExistence type="inferred from homology"/>
<evidence type="ECO:0000256" key="1">
    <source>
        <dbReference type="ARBA" id="ARBA00010116"/>
    </source>
</evidence>
<dbReference type="GO" id="GO:0009279">
    <property type="term" value="C:cell outer membrane"/>
    <property type="evidence" value="ECO:0007669"/>
    <property type="project" value="TreeGrafter"/>
</dbReference>
<dbReference type="InterPro" id="IPR051715">
    <property type="entry name" value="Intimin-Invasin_domain"/>
</dbReference>
<dbReference type="AlphaFoldDB" id="A0A836NBD4"/>
<accession>A0A836NBD4</accession>
<name>A0A836NBD4_ECOLX</name>
<dbReference type="InterPro" id="IPR013783">
    <property type="entry name" value="Ig-like_fold"/>
</dbReference>
<dbReference type="SMART" id="SM00634">
    <property type="entry name" value="BID_1"/>
    <property type="match status" value="5"/>
</dbReference>
<dbReference type="InterPro" id="IPR003344">
    <property type="entry name" value="Big_1_dom"/>
</dbReference>
<feature type="domain" description="Big-1" evidence="2">
    <location>
        <begin position="318"/>
        <end position="410"/>
    </location>
</feature>
<feature type="domain" description="Big-1" evidence="2">
    <location>
        <begin position="115"/>
        <end position="207"/>
    </location>
</feature>
<dbReference type="PANTHER" id="PTHR39576:SF2">
    <property type="entry name" value="ATTACHING AND EFFACING PROTEIN HOMOLOG-RELATED"/>
    <property type="match status" value="1"/>
</dbReference>
<sequence length="510" mass="52684">MNFIGDQSTAALTLSVPSGDITVTNTAPQYMTATLQDKNGNPLKDKEITFSVPNDVASKFSISNGGKGMTDSNGVAIASLTGTLAGTHMITARLANSNVSDTQPMTFVADKDRAVVVLQTSKAEIIGNGVDETTLTATVKDPFDNVVKNLSVAFSTSPADTQLSLNARNTNENGIAEVTLKGTVLGVHTAEATLPNGNNDTKTVNIAPDTSNAQVTLNIPAQQVVTNNSDSVQLTATVKDPSNHPVAGITVNFTMPQDVAANFTLETNGIAITQANGEAHVTLKGKKAGTHTVTATLGNNNASDAQPVTFVADKDSAVVVLQTSKAEIIGNGVDETTLTATVKDPFDNAVKDLQVTFSTNPADTQLSQSTSNTNDSGVAEVTLKGTVLGVHTVEATLPNGNGYTTTVNIAPDTSNAQVTLNIPAQQVVTNNSDSVQLAATVKDPSNHPVAGITVTFTMPQDVAANFTLENNGIAITQANGEAHVTLKGKKAGTHTVTATLGNTIPVIRSQ</sequence>
<evidence type="ECO:0000313" key="3">
    <source>
        <dbReference type="EMBL" id="KEO31030.1"/>
    </source>
</evidence>
<dbReference type="FunFam" id="2.60.40.10:FF:000182">
    <property type="entry name" value="Gamma intimin"/>
    <property type="match status" value="4"/>
</dbReference>
<evidence type="ECO:0000313" key="4">
    <source>
        <dbReference type="Proteomes" id="UP000028038"/>
    </source>
</evidence>
<evidence type="ECO:0000259" key="2">
    <source>
        <dbReference type="PROSITE" id="PS51127"/>
    </source>
</evidence>
<feature type="domain" description="Big-1" evidence="2">
    <location>
        <begin position="417"/>
        <end position="510"/>
    </location>
</feature>
<dbReference type="PROSITE" id="PS51127">
    <property type="entry name" value="BIG1"/>
    <property type="match status" value="5"/>
</dbReference>
<dbReference type="InterPro" id="IPR022409">
    <property type="entry name" value="PKD/Chitinase_dom"/>
</dbReference>
<dbReference type="Proteomes" id="UP000028038">
    <property type="component" value="Unassembled WGS sequence"/>
</dbReference>
<feature type="domain" description="Big-1" evidence="2">
    <location>
        <begin position="11"/>
        <end position="108"/>
    </location>
</feature>
<dbReference type="Pfam" id="PF02369">
    <property type="entry name" value="Big_1"/>
    <property type="match status" value="5"/>
</dbReference>